<dbReference type="Gene3D" id="3.30.1490.20">
    <property type="entry name" value="ATP-grasp fold, A domain"/>
    <property type="match status" value="1"/>
</dbReference>
<keyword evidence="2 4" id="KW-0547">Nucleotide-binding</keyword>
<evidence type="ECO:0000259" key="5">
    <source>
        <dbReference type="PROSITE" id="PS50975"/>
    </source>
</evidence>
<dbReference type="RefSeq" id="WP_378223093.1">
    <property type="nucleotide sequence ID" value="NZ_JBHRTK010000017.1"/>
</dbReference>
<proteinExistence type="predicted"/>
<dbReference type="Proteomes" id="UP001595583">
    <property type="component" value="Unassembled WGS sequence"/>
</dbReference>
<dbReference type="Gene3D" id="3.30.470.20">
    <property type="entry name" value="ATP-grasp fold, B domain"/>
    <property type="match status" value="1"/>
</dbReference>
<evidence type="ECO:0000256" key="4">
    <source>
        <dbReference type="PROSITE-ProRule" id="PRU00409"/>
    </source>
</evidence>
<organism evidence="6 7">
    <name type="scientific">Aquamicrobium soli</name>
    <dbReference type="NCBI Taxonomy" id="1811518"/>
    <lineage>
        <taxon>Bacteria</taxon>
        <taxon>Pseudomonadati</taxon>
        <taxon>Pseudomonadota</taxon>
        <taxon>Alphaproteobacteria</taxon>
        <taxon>Hyphomicrobiales</taxon>
        <taxon>Phyllobacteriaceae</taxon>
        <taxon>Aquamicrobium</taxon>
    </lineage>
</organism>
<dbReference type="EMBL" id="JBHRTK010000017">
    <property type="protein sequence ID" value="MFC3208169.1"/>
    <property type="molecule type" value="Genomic_DNA"/>
</dbReference>
<gene>
    <name evidence="6" type="ORF">ACFOHJ_18250</name>
</gene>
<comment type="caution">
    <text evidence="6">The sequence shown here is derived from an EMBL/GenBank/DDBJ whole genome shotgun (WGS) entry which is preliminary data.</text>
</comment>
<evidence type="ECO:0000256" key="3">
    <source>
        <dbReference type="ARBA" id="ARBA00022840"/>
    </source>
</evidence>
<sequence length="397" mass="43916">MAPPAASRVLLFAIQTSHAGSCRLPKLFKEAGFRVGVLGLRSSLLHASRHSDERFRLRARRFEPLIRSSLEKAFDAFRPDIIVPCDERAVSIVDHWIGGQQASPLSAGLRDCLVASLGKPERLAERSSKLRTLELARSIGVRTPRETKVTSRAECEQVAASFGYPVILKLSHGAGGNGVRLCRTAEQLGAAFRDFERGLSAVKAWRRRLLRRDWFGSRFDILVQQFIPGRPAMSCIAVSGGRPLSIVTGFAENVTEPMGPASIVRIVDIPEIRQMTQAMAEAFEASGFLSFDFIVDEAGRAVLLECNARPTQIMHLGHLVDVDLARALHGALQGAREAPCEAPRGEREVAFFPQEWKRDPASSTVANGFHDVPWEDPVLLRAILGKRPVNWRRRHIP</sequence>
<dbReference type="InterPro" id="IPR005479">
    <property type="entry name" value="CPAse_ATP-bd"/>
</dbReference>
<dbReference type="PANTHER" id="PTHR43585:SF2">
    <property type="entry name" value="ATP-GRASP ENZYME FSQD"/>
    <property type="match status" value="1"/>
</dbReference>
<dbReference type="SUPFAM" id="SSF56059">
    <property type="entry name" value="Glutathione synthetase ATP-binding domain-like"/>
    <property type="match status" value="1"/>
</dbReference>
<dbReference type="InterPro" id="IPR013815">
    <property type="entry name" value="ATP_grasp_subdomain_1"/>
</dbReference>
<keyword evidence="3 4" id="KW-0067">ATP-binding</keyword>
<evidence type="ECO:0000256" key="1">
    <source>
        <dbReference type="ARBA" id="ARBA00022598"/>
    </source>
</evidence>
<evidence type="ECO:0000313" key="6">
    <source>
        <dbReference type="EMBL" id="MFC3208169.1"/>
    </source>
</evidence>
<protein>
    <submittedName>
        <fullName evidence="6">ATP-grasp domain-containing protein</fullName>
    </submittedName>
</protein>
<feature type="domain" description="ATP-grasp" evidence="5">
    <location>
        <begin position="133"/>
        <end position="333"/>
    </location>
</feature>
<dbReference type="InterPro" id="IPR052032">
    <property type="entry name" value="ATP-dep_AA_Ligase"/>
</dbReference>
<name>A0ABV7KG79_9HYPH</name>
<evidence type="ECO:0000256" key="2">
    <source>
        <dbReference type="ARBA" id="ARBA00022741"/>
    </source>
</evidence>
<keyword evidence="7" id="KW-1185">Reference proteome</keyword>
<keyword evidence="1" id="KW-0436">Ligase</keyword>
<dbReference type="InterPro" id="IPR011761">
    <property type="entry name" value="ATP-grasp"/>
</dbReference>
<accession>A0ABV7KG79</accession>
<dbReference type="SMART" id="SM01209">
    <property type="entry name" value="GARS_A"/>
    <property type="match status" value="1"/>
</dbReference>
<evidence type="ECO:0000313" key="7">
    <source>
        <dbReference type="Proteomes" id="UP001595583"/>
    </source>
</evidence>
<dbReference type="Pfam" id="PF02786">
    <property type="entry name" value="CPSase_L_D2"/>
    <property type="match status" value="1"/>
</dbReference>
<reference evidence="7" key="1">
    <citation type="journal article" date="2019" name="Int. J. Syst. Evol. Microbiol.">
        <title>The Global Catalogue of Microorganisms (GCM) 10K type strain sequencing project: providing services to taxonomists for standard genome sequencing and annotation.</title>
        <authorList>
            <consortium name="The Broad Institute Genomics Platform"/>
            <consortium name="The Broad Institute Genome Sequencing Center for Infectious Disease"/>
            <person name="Wu L."/>
            <person name="Ma J."/>
        </authorList>
    </citation>
    <scope>NUCLEOTIDE SEQUENCE [LARGE SCALE GENOMIC DNA]</scope>
    <source>
        <strain evidence="7">KCTC 52165</strain>
    </source>
</reference>
<dbReference type="PROSITE" id="PS50975">
    <property type="entry name" value="ATP_GRASP"/>
    <property type="match status" value="1"/>
</dbReference>
<dbReference type="PANTHER" id="PTHR43585">
    <property type="entry name" value="FUMIPYRROLE BIOSYNTHESIS PROTEIN C"/>
    <property type="match status" value="1"/>
</dbReference>